<dbReference type="Gene3D" id="3.40.50.10170">
    <property type="match status" value="1"/>
</dbReference>
<dbReference type="RefSeq" id="WP_009139400.1">
    <property type="nucleotide sequence ID" value="NZ_JH815198.1"/>
</dbReference>
<organism evidence="2 3">
    <name type="scientific">Slackia piriformis YIT 12062</name>
    <dbReference type="NCBI Taxonomy" id="742818"/>
    <lineage>
        <taxon>Bacteria</taxon>
        <taxon>Bacillati</taxon>
        <taxon>Actinomycetota</taxon>
        <taxon>Coriobacteriia</taxon>
        <taxon>Eggerthellales</taxon>
        <taxon>Eggerthellaceae</taxon>
        <taxon>Slackia</taxon>
    </lineage>
</organism>
<comment type="caution">
    <text evidence="2">The sequence shown here is derived from an EMBL/GenBank/DDBJ whole genome shotgun (WGS) entry which is preliminary data.</text>
</comment>
<protein>
    <submittedName>
        <fullName evidence="2">DegV family EDD domain-containing protein</fullName>
    </submittedName>
</protein>
<dbReference type="InterPro" id="IPR050270">
    <property type="entry name" value="DegV_domain_contain"/>
</dbReference>
<gene>
    <name evidence="2" type="ORF">HMPREF9451_01201</name>
</gene>
<dbReference type="eggNOG" id="COG1307">
    <property type="taxonomic scope" value="Bacteria"/>
</dbReference>
<sequence>MKIAIITDSTCDWLVEDYAARDVTMVPLRICFGAQSFLDQREIASEEFYDRMIGASDLPSTSQPSPGDFAREFERLAAEGYEGALCMHIARPLSGTQQSVEIAAQNAPIPVKVVDSCVTTAALGLMVDAACDLRDEGVDDLEELSERVEAFGRKIRIFLLPETLENLVRGGRLPAEAAEQMGLLNIRLILTLAQDGSVVPFDKAKGLKGVVARCVDAIAAYEKEHGAVSVRYVHTRNEAAVEKLADALRDAGVTVAKSHVHACGATIATHLGMGAACVAVAPAQA</sequence>
<reference evidence="2 3" key="1">
    <citation type="submission" date="2012-08" db="EMBL/GenBank/DDBJ databases">
        <title>The Genome Sequence of Slackia piriformis YIT 12062.</title>
        <authorList>
            <consortium name="The Broad Institute Genome Sequencing Platform"/>
            <person name="Earl A."/>
            <person name="Ward D."/>
            <person name="Feldgarden M."/>
            <person name="Gevers D."/>
            <person name="Morotomi M."/>
            <person name="Walker B."/>
            <person name="Young S.K."/>
            <person name="Zeng Q."/>
            <person name="Gargeya S."/>
            <person name="Fitzgerald M."/>
            <person name="Haas B."/>
            <person name="Abouelleil A."/>
            <person name="Alvarado L."/>
            <person name="Arachchi H.M."/>
            <person name="Berlin A.M."/>
            <person name="Chapman S.B."/>
            <person name="Goldberg J."/>
            <person name="Griggs A."/>
            <person name="Gujja S."/>
            <person name="Hansen M."/>
            <person name="Howarth C."/>
            <person name="Imamovic A."/>
            <person name="Larimer J."/>
            <person name="McCowen C."/>
            <person name="Montmayeur A."/>
            <person name="Murphy C."/>
            <person name="Neiman D."/>
            <person name="Pearson M."/>
            <person name="Priest M."/>
            <person name="Roberts A."/>
            <person name="Saif S."/>
            <person name="Shea T."/>
            <person name="Sisk P."/>
            <person name="Sykes S."/>
            <person name="Wortman J."/>
            <person name="Nusbaum C."/>
            <person name="Birren B."/>
        </authorList>
    </citation>
    <scope>NUCLEOTIDE SEQUENCE [LARGE SCALE GENOMIC DNA]</scope>
    <source>
        <strain evidence="2 3">YIT 12062</strain>
    </source>
</reference>
<dbReference type="InterPro" id="IPR043168">
    <property type="entry name" value="DegV_C"/>
</dbReference>
<dbReference type="Pfam" id="PF02645">
    <property type="entry name" value="DegV"/>
    <property type="match status" value="1"/>
</dbReference>
<dbReference type="PROSITE" id="PS51482">
    <property type="entry name" value="DEGV"/>
    <property type="match status" value="1"/>
</dbReference>
<dbReference type="PATRIC" id="fig|742818.3.peg.1261"/>
<dbReference type="EMBL" id="ADMD01000007">
    <property type="protein sequence ID" value="EJZ83681.1"/>
    <property type="molecule type" value="Genomic_DNA"/>
</dbReference>
<dbReference type="PANTHER" id="PTHR33434:SF2">
    <property type="entry name" value="FATTY ACID-BINDING PROTEIN TM_1468"/>
    <property type="match status" value="1"/>
</dbReference>
<dbReference type="InterPro" id="IPR003797">
    <property type="entry name" value="DegV"/>
</dbReference>
<evidence type="ECO:0000313" key="2">
    <source>
        <dbReference type="EMBL" id="EJZ83681.1"/>
    </source>
</evidence>
<dbReference type="HOGENOM" id="CLU_048251_3_2_11"/>
<keyword evidence="3" id="KW-1185">Reference proteome</keyword>
<dbReference type="Proteomes" id="UP000006069">
    <property type="component" value="Unassembled WGS sequence"/>
</dbReference>
<name>K0YJS6_9ACTN</name>
<proteinExistence type="predicted"/>
<dbReference type="SUPFAM" id="SSF82549">
    <property type="entry name" value="DAK1/DegV-like"/>
    <property type="match status" value="1"/>
</dbReference>
<dbReference type="AlphaFoldDB" id="K0YJS6"/>
<dbReference type="InParanoid" id="K0YJS6"/>
<dbReference type="NCBIfam" id="TIGR00762">
    <property type="entry name" value="DegV"/>
    <property type="match status" value="1"/>
</dbReference>
<keyword evidence="1" id="KW-0446">Lipid-binding</keyword>
<dbReference type="GO" id="GO:0008289">
    <property type="term" value="F:lipid binding"/>
    <property type="evidence" value="ECO:0007669"/>
    <property type="project" value="UniProtKB-KW"/>
</dbReference>
<accession>K0YJS6</accession>
<evidence type="ECO:0000256" key="1">
    <source>
        <dbReference type="ARBA" id="ARBA00023121"/>
    </source>
</evidence>
<dbReference type="Gene3D" id="3.30.1180.10">
    <property type="match status" value="1"/>
</dbReference>
<evidence type="ECO:0000313" key="3">
    <source>
        <dbReference type="Proteomes" id="UP000006069"/>
    </source>
</evidence>
<dbReference type="PANTHER" id="PTHR33434">
    <property type="entry name" value="DEGV DOMAIN-CONTAINING PROTEIN DR_1986-RELATED"/>
    <property type="match status" value="1"/>
</dbReference>